<organism evidence="5 6">
    <name type="scientific">Hesseltinella vesiculosa</name>
    <dbReference type="NCBI Taxonomy" id="101127"/>
    <lineage>
        <taxon>Eukaryota</taxon>
        <taxon>Fungi</taxon>
        <taxon>Fungi incertae sedis</taxon>
        <taxon>Mucoromycota</taxon>
        <taxon>Mucoromycotina</taxon>
        <taxon>Mucoromycetes</taxon>
        <taxon>Mucorales</taxon>
        <taxon>Cunninghamellaceae</taxon>
        <taxon>Hesseltinella</taxon>
    </lineage>
</organism>
<evidence type="ECO:0008006" key="7">
    <source>
        <dbReference type="Google" id="ProtNLM"/>
    </source>
</evidence>
<keyword evidence="6" id="KW-1185">Reference proteome</keyword>
<feature type="region of interest" description="Disordered" evidence="4">
    <location>
        <begin position="731"/>
        <end position="753"/>
    </location>
</feature>
<feature type="repeat" description="TPR" evidence="3">
    <location>
        <begin position="566"/>
        <end position="599"/>
    </location>
</feature>
<comment type="function">
    <text evidence="1">Involved in endocytosis.</text>
</comment>
<evidence type="ECO:0000256" key="4">
    <source>
        <dbReference type="SAM" id="MobiDB-lite"/>
    </source>
</evidence>
<dbReference type="Gene3D" id="1.25.40.10">
    <property type="entry name" value="Tetratricopeptide repeat domain"/>
    <property type="match status" value="2"/>
</dbReference>
<dbReference type="PANTHER" id="PTHR23083">
    <property type="entry name" value="TETRATRICOPEPTIDE REPEAT PROTEIN, TPR"/>
    <property type="match status" value="1"/>
</dbReference>
<dbReference type="Pfam" id="PF13181">
    <property type="entry name" value="TPR_8"/>
    <property type="match status" value="1"/>
</dbReference>
<evidence type="ECO:0000256" key="1">
    <source>
        <dbReference type="ARBA" id="ARBA00002550"/>
    </source>
</evidence>
<dbReference type="SMART" id="SM00028">
    <property type="entry name" value="TPR"/>
    <property type="match status" value="5"/>
</dbReference>
<reference evidence="5 6" key="1">
    <citation type="submission" date="2016-07" db="EMBL/GenBank/DDBJ databases">
        <title>Pervasive Adenine N6-methylation of Active Genes in Fungi.</title>
        <authorList>
            <consortium name="DOE Joint Genome Institute"/>
            <person name="Mondo S.J."/>
            <person name="Dannebaum R.O."/>
            <person name="Kuo R.C."/>
            <person name="Labutti K."/>
            <person name="Haridas S."/>
            <person name="Kuo A."/>
            <person name="Salamov A."/>
            <person name="Ahrendt S.R."/>
            <person name="Lipzen A."/>
            <person name="Sullivan W."/>
            <person name="Andreopoulos W.B."/>
            <person name="Clum A."/>
            <person name="Lindquist E."/>
            <person name="Daum C."/>
            <person name="Ramamoorthy G.K."/>
            <person name="Gryganskyi A."/>
            <person name="Culley D."/>
            <person name="Magnuson J.K."/>
            <person name="James T.Y."/>
            <person name="O'Malley M.A."/>
            <person name="Stajich J.E."/>
            <person name="Spatafora J.W."/>
            <person name="Visel A."/>
            <person name="Grigoriev I.V."/>
        </authorList>
    </citation>
    <scope>NUCLEOTIDE SEQUENCE [LARGE SCALE GENOMIC DNA]</scope>
    <source>
        <strain evidence="5 6">NRRL 3301</strain>
    </source>
</reference>
<evidence type="ECO:0000256" key="3">
    <source>
        <dbReference type="PROSITE-ProRule" id="PRU00339"/>
    </source>
</evidence>
<evidence type="ECO:0000313" key="5">
    <source>
        <dbReference type="EMBL" id="ORX48244.1"/>
    </source>
</evidence>
<dbReference type="InterPro" id="IPR051722">
    <property type="entry name" value="Endocytosis_PI4K-reg_protein"/>
</dbReference>
<feature type="compositionally biased region" description="Low complexity" evidence="4">
    <location>
        <begin position="731"/>
        <end position="749"/>
    </location>
</feature>
<dbReference type="EMBL" id="MCGT01000030">
    <property type="protein sequence ID" value="ORX48244.1"/>
    <property type="molecule type" value="Genomic_DNA"/>
</dbReference>
<dbReference type="InterPro" id="IPR011990">
    <property type="entry name" value="TPR-like_helical_dom_sf"/>
</dbReference>
<feature type="region of interest" description="Disordered" evidence="4">
    <location>
        <begin position="432"/>
        <end position="467"/>
    </location>
</feature>
<dbReference type="PROSITE" id="PS50005">
    <property type="entry name" value="TPR"/>
    <property type="match status" value="3"/>
</dbReference>
<evidence type="ECO:0000256" key="2">
    <source>
        <dbReference type="ARBA" id="ARBA00038251"/>
    </source>
</evidence>
<accession>A0A1X2G949</accession>
<comment type="similarity">
    <text evidence="2">Belongs to the YPP1 family.</text>
</comment>
<proteinExistence type="inferred from homology"/>
<feature type="repeat" description="TPR" evidence="3">
    <location>
        <begin position="883"/>
        <end position="916"/>
    </location>
</feature>
<comment type="caution">
    <text evidence="5">The sequence shown here is derived from an EMBL/GenBank/DDBJ whole genome shotgun (WGS) entry which is preliminary data.</text>
</comment>
<gene>
    <name evidence="5" type="ORF">DM01DRAFT_1338707</name>
</gene>
<dbReference type="AlphaFoldDB" id="A0A1X2G949"/>
<evidence type="ECO:0000313" key="6">
    <source>
        <dbReference type="Proteomes" id="UP000242146"/>
    </source>
</evidence>
<protein>
    <recommendedName>
        <fullName evidence="7">TPR-like protein</fullName>
    </recommendedName>
</protein>
<dbReference type="InterPro" id="IPR019734">
    <property type="entry name" value="TPR_rpt"/>
</dbReference>
<dbReference type="SUPFAM" id="SSF48452">
    <property type="entry name" value="TPR-like"/>
    <property type="match status" value="2"/>
</dbReference>
<feature type="repeat" description="TPR" evidence="3">
    <location>
        <begin position="952"/>
        <end position="985"/>
    </location>
</feature>
<dbReference type="OrthoDB" id="29013at2759"/>
<dbReference type="PANTHER" id="PTHR23083:SF464">
    <property type="entry name" value="TETRATRICOPEPTIDE REPEAT DOMAIN 7, ISOFORM A"/>
    <property type="match status" value="1"/>
</dbReference>
<keyword evidence="3" id="KW-0802">TPR repeat</keyword>
<dbReference type="STRING" id="101127.A0A1X2G949"/>
<name>A0A1X2G949_9FUNG</name>
<dbReference type="Proteomes" id="UP000242146">
    <property type="component" value="Unassembled WGS sequence"/>
</dbReference>
<sequence>MSSKAMQLAKDLDHARCKGQWQNIPELARRYKKYSNDASALEQAVLAETSLESMINSHVNASDSTIYSQDAPHTATLRPRLQPKQVKALLEQLHAVDGSLLDVKVITTRCYFESGDYELTLRNLDPLPLDDKASGYSWILQLQAMVIKAVSLESTNDIPKAIIAYQDLTAYLEKASVTTDRVLVDWAEEGLYRGSLLFLNQRQAANLSTILILQTLRLYQNFTSSQPTHWRIHKREIISKYSLDFLSYCYQHEDYAPPPLGDTSVQMSPAEYEAYKQDMFVSEMTQLYSVYEKLVYGLVSFPSAGQTNVVLLDLVDRMAEDLEMIGNPPTELRSFLETLNRATQRTFNSSKITRHLFNTLYLLGEFKEADHALSSYLYLVGLQSQATKDAQHLGQAVILDPTGKLTPLPMPDKALLKQLADDAIPDTPVQATHHRPSFPGENISAAPSAPDTRHRRRPSTIAARRTDDKESVEDILHVLLRGIRMYDKYLDKSVHAVELADLAKIVLQAAGVQASGRPLAARVYRNLGAAYGVLARHTVDPDQRPIYHEMAIQYLQESLTLNDRSWETYYQLGKQYADMRNINDALKAVVRSLELNAKYIPAWHLLVLLYSCPGQDNVTKALQTCELGLQEARRHDDTEDYVHLLMLKLTHIRLVALVHGNDKALTCQEELFTLYGRLALMDPDIDSPHGGSIAQTSADNAAAASNGLHASQATFQRDLVVSGSLGNLAESSSNGTSSSLLADGSTSSLHRLQQRRPKHHLAMILSSHHYQSAKANSKKGTYKLKGLLRKRKSHSKLSIGESGNGSKASFHSGSLSVASNKSIYDTEALAGHTTFTFIQRKRMRHVLCLLWIQAADLFLDQDRLDEALKAIEEAEKVNWTTESRVWCALGKVHLRLSQYEDATDAFRKGMVADALDLDCRLWLAKSYMERNQLAMAEGILDTITQGTGWDCTEAWFRLGDIYGQTQRLQQSKNYLFYALELDETQPIQPFTLLPTCT</sequence>